<accession>A0ABU3WSW9</accession>
<keyword evidence="4" id="KW-1185">Reference proteome</keyword>
<feature type="domain" description="DUF7064" evidence="1">
    <location>
        <begin position="192"/>
        <end position="307"/>
    </location>
</feature>
<evidence type="ECO:0008006" key="5">
    <source>
        <dbReference type="Google" id="ProtNLM"/>
    </source>
</evidence>
<evidence type="ECO:0000259" key="1">
    <source>
        <dbReference type="Pfam" id="PF23212"/>
    </source>
</evidence>
<name>A0ABU3WSW9_9NOCA</name>
<dbReference type="Proteomes" id="UP001275440">
    <property type="component" value="Unassembled WGS sequence"/>
</dbReference>
<dbReference type="EMBL" id="WBMO01000001">
    <property type="protein sequence ID" value="MDV2477081.1"/>
    <property type="molecule type" value="Genomic_DNA"/>
</dbReference>
<gene>
    <name evidence="3" type="ORF">F8M49_20285</name>
</gene>
<evidence type="ECO:0000313" key="4">
    <source>
        <dbReference type="Proteomes" id="UP001275440"/>
    </source>
</evidence>
<reference evidence="3 4" key="1">
    <citation type="submission" date="2019-10" db="EMBL/GenBank/DDBJ databases">
        <title>Draft Genome Assembly of Rhodococcus zopfii DSM44189.</title>
        <authorList>
            <person name="Sutton J.M."/>
            <person name="Akob D.M."/>
            <person name="Bushman T.J."/>
        </authorList>
    </citation>
    <scope>NUCLEOTIDE SEQUENCE [LARGE SCALE GENOMIC DNA]</scope>
    <source>
        <strain evidence="3 4">DSM 44189</strain>
    </source>
</reference>
<proteinExistence type="predicted"/>
<sequence>MITADHIKFQTPPNADHQWAETYWFGLYIPEENIYGWVYLVFRAGSGATTCDIEFIDRCSSEMFDARYIDIQHHLNIPADLQKFTLANGLQFEARSPREYRLDYVGVDDTELHLDVEGIHEPYDIHDPAIDPMARADRGQAIEHSGFGTAYAGHFDLTARVRGSISIRGKSYDVDCLATNDHSWGFRPERGMRPMGYVNAHFSEDYVVQSIWEFDPSKADGKQHIFKHGYVVREGKLVGGVAGTLSIVHRGIYPAALELSLTDEAGDTHRMSGTPSAYNVWVPYGCTPTAHAMVRWQHSTGIEGVGTSMEAFPLDTVTGDYLHEDIRLSSPTHGTGPGSTVLP</sequence>
<comment type="caution">
    <text evidence="3">The sequence shown here is derived from an EMBL/GenBank/DDBJ whole genome shotgun (WGS) entry which is preliminary data.</text>
</comment>
<dbReference type="InterPro" id="IPR055492">
    <property type="entry name" value="DUF7064"/>
</dbReference>
<organism evidence="3 4">
    <name type="scientific">Rhodococcus zopfii</name>
    <dbReference type="NCBI Taxonomy" id="43772"/>
    <lineage>
        <taxon>Bacteria</taxon>
        <taxon>Bacillati</taxon>
        <taxon>Actinomycetota</taxon>
        <taxon>Actinomycetes</taxon>
        <taxon>Mycobacteriales</taxon>
        <taxon>Nocardiaceae</taxon>
        <taxon>Rhodococcus</taxon>
    </lineage>
</organism>
<evidence type="ECO:0000259" key="2">
    <source>
        <dbReference type="Pfam" id="PF23213"/>
    </source>
</evidence>
<protein>
    <recommendedName>
        <fullName evidence="5">AttH domain-containing protein</fullName>
    </recommendedName>
</protein>
<dbReference type="InterPro" id="IPR055493">
    <property type="entry name" value="DUF7065"/>
</dbReference>
<dbReference type="Pfam" id="PF23212">
    <property type="entry name" value="DUF7064"/>
    <property type="match status" value="1"/>
</dbReference>
<dbReference type="Pfam" id="PF23213">
    <property type="entry name" value="DUF7065"/>
    <property type="match status" value="1"/>
</dbReference>
<feature type="domain" description="DUF7065" evidence="2">
    <location>
        <begin position="151"/>
        <end position="187"/>
    </location>
</feature>
<evidence type="ECO:0000313" key="3">
    <source>
        <dbReference type="EMBL" id="MDV2477081.1"/>
    </source>
</evidence>